<name>W1PH88_AMBTC</name>
<reference evidence="2" key="1">
    <citation type="journal article" date="2013" name="Science">
        <title>The Amborella genome and the evolution of flowering plants.</title>
        <authorList>
            <consortium name="Amborella Genome Project"/>
        </authorList>
    </citation>
    <scope>NUCLEOTIDE SEQUENCE [LARGE SCALE GENOMIC DNA]</scope>
</reference>
<dbReference type="Gramene" id="ERN06996">
    <property type="protein sequence ID" value="ERN06996"/>
    <property type="gene ID" value="AMTR_s00141p00052600"/>
</dbReference>
<sequence length="99" mass="11254">MNPDISSNFELKYLSSLNRGTVATSNLAALVLKKIECKSKDKTRVEQECHKKKIIKNVPREPKPKSSRQITYGQKRDLLPFKLNNTSLTGNARPFQPII</sequence>
<proteinExistence type="predicted"/>
<keyword evidence="2" id="KW-1185">Reference proteome</keyword>
<dbReference type="EMBL" id="KI393843">
    <property type="protein sequence ID" value="ERN06996.1"/>
    <property type="molecule type" value="Genomic_DNA"/>
</dbReference>
<evidence type="ECO:0000313" key="2">
    <source>
        <dbReference type="Proteomes" id="UP000017836"/>
    </source>
</evidence>
<accession>W1PH88</accession>
<organism evidence="1 2">
    <name type="scientific">Amborella trichopoda</name>
    <dbReference type="NCBI Taxonomy" id="13333"/>
    <lineage>
        <taxon>Eukaryota</taxon>
        <taxon>Viridiplantae</taxon>
        <taxon>Streptophyta</taxon>
        <taxon>Embryophyta</taxon>
        <taxon>Tracheophyta</taxon>
        <taxon>Spermatophyta</taxon>
        <taxon>Magnoliopsida</taxon>
        <taxon>Amborellales</taxon>
        <taxon>Amborellaceae</taxon>
        <taxon>Amborella</taxon>
    </lineage>
</organism>
<dbReference type="Proteomes" id="UP000017836">
    <property type="component" value="Unassembled WGS sequence"/>
</dbReference>
<dbReference type="AlphaFoldDB" id="W1PH88"/>
<protein>
    <submittedName>
        <fullName evidence="1">Uncharacterized protein</fullName>
    </submittedName>
</protein>
<gene>
    <name evidence="1" type="ORF">AMTR_s00141p00052600</name>
</gene>
<evidence type="ECO:0000313" key="1">
    <source>
        <dbReference type="EMBL" id="ERN06996.1"/>
    </source>
</evidence>
<dbReference type="HOGENOM" id="CLU_2323593_0_0_1"/>